<reference evidence="12" key="1">
    <citation type="submission" date="2021-06" db="EMBL/GenBank/DDBJ databases">
        <title>Candida auris outbreak in lebanese hospital.</title>
        <authorList>
            <person name="Finianos M."/>
        </authorList>
    </citation>
    <scope>NUCLEOTIDE SEQUENCE</scope>
    <source>
        <strain evidence="12">CA7LBN</strain>
    </source>
</reference>
<dbReference type="GO" id="GO:0000976">
    <property type="term" value="F:transcription cis-regulatory region binding"/>
    <property type="evidence" value="ECO:0007669"/>
    <property type="project" value="InterPro"/>
</dbReference>
<evidence type="ECO:0000256" key="5">
    <source>
        <dbReference type="ARBA" id="ARBA00023125"/>
    </source>
</evidence>
<organism evidence="12">
    <name type="scientific">Candidozyma auris</name>
    <name type="common">Yeast</name>
    <name type="synonym">Candida auris</name>
    <dbReference type="NCBI Taxonomy" id="498019"/>
    <lineage>
        <taxon>Eukaryota</taxon>
        <taxon>Fungi</taxon>
        <taxon>Dikarya</taxon>
        <taxon>Ascomycota</taxon>
        <taxon>Saccharomycotina</taxon>
        <taxon>Pichiomycetes</taxon>
        <taxon>Metschnikowiaceae</taxon>
        <taxon>Candidozyma</taxon>
    </lineage>
</organism>
<dbReference type="InterPro" id="IPR050936">
    <property type="entry name" value="AP-1-like"/>
</dbReference>
<dbReference type="Pfam" id="PF00170">
    <property type="entry name" value="bZIP_1"/>
    <property type="match status" value="1"/>
</dbReference>
<evidence type="ECO:0000256" key="8">
    <source>
        <dbReference type="ARBA" id="ARBA00044067"/>
    </source>
</evidence>
<keyword evidence="5" id="KW-0238">DNA-binding</keyword>
<dbReference type="SMART" id="SM00338">
    <property type="entry name" value="BRLZ"/>
    <property type="match status" value="1"/>
</dbReference>
<dbReference type="CDD" id="cd14688">
    <property type="entry name" value="bZIP_YAP"/>
    <property type="match status" value="1"/>
</dbReference>
<keyword evidence="4" id="KW-0805">Transcription regulation</keyword>
<evidence type="ECO:0000256" key="10">
    <source>
        <dbReference type="SAM" id="MobiDB-lite"/>
    </source>
</evidence>
<dbReference type="GO" id="GO:0001228">
    <property type="term" value="F:DNA-binding transcription activator activity, RNA polymerase II-specific"/>
    <property type="evidence" value="ECO:0007669"/>
    <property type="project" value="TreeGrafter"/>
</dbReference>
<dbReference type="InterPro" id="IPR004827">
    <property type="entry name" value="bZIP"/>
</dbReference>
<evidence type="ECO:0000256" key="3">
    <source>
        <dbReference type="ARBA" id="ARBA00007163"/>
    </source>
</evidence>
<comment type="similarity">
    <text evidence="3">Belongs to the bZIP family.</text>
</comment>
<dbReference type="Proteomes" id="UP000825438">
    <property type="component" value="Chromosome VI"/>
</dbReference>
<evidence type="ECO:0000256" key="7">
    <source>
        <dbReference type="ARBA" id="ARBA00023242"/>
    </source>
</evidence>
<name>A0A8F2W5D8_CANAR</name>
<dbReference type="PROSITE" id="PS00036">
    <property type="entry name" value="BZIP_BASIC"/>
    <property type="match status" value="1"/>
</dbReference>
<keyword evidence="6" id="KW-0804">Transcription</keyword>
<evidence type="ECO:0000256" key="2">
    <source>
        <dbReference type="ARBA" id="ARBA00004123"/>
    </source>
</evidence>
<evidence type="ECO:0000256" key="6">
    <source>
        <dbReference type="ARBA" id="ARBA00023163"/>
    </source>
</evidence>
<dbReference type="InterPro" id="IPR046347">
    <property type="entry name" value="bZIP_sf"/>
</dbReference>
<feature type="coiled-coil region" evidence="9">
    <location>
        <begin position="164"/>
        <end position="201"/>
    </location>
</feature>
<protein>
    <recommendedName>
        <fullName evidence="8">Putative transcription factor kapC</fullName>
    </recommendedName>
</protein>
<evidence type="ECO:0000259" key="11">
    <source>
        <dbReference type="PROSITE" id="PS00036"/>
    </source>
</evidence>
<feature type="region of interest" description="Disordered" evidence="10">
    <location>
        <begin position="1"/>
        <end position="137"/>
    </location>
</feature>
<gene>
    <name evidence="12" type="ORF">CA7LBN_004378</name>
</gene>
<sequence length="215" mass="24122">MVHFFATTNFSSEMNPPYWKPDEIETSYRPGANEHNFRPSESDFVVHQPTTPQARSAGTSPQQQHQPPPIPHAAQSVPPSSSQAHISPPANQLPTPQATSVPKSTVHSTPAALSDSPGLEQAPGRSNSVEDALMGTTRKVSTTKRAVQNRNAQRAFRQRREKYVKELEARVAEMSELHKKVEDLQRENRELRDYTMALQSELLKLTHNMNNDHKD</sequence>
<dbReference type="EMBL" id="CP076754">
    <property type="protein sequence ID" value="QWW25491.1"/>
    <property type="molecule type" value="Genomic_DNA"/>
</dbReference>
<feature type="compositionally biased region" description="Polar residues" evidence="10">
    <location>
        <begin position="89"/>
        <end position="108"/>
    </location>
</feature>
<dbReference type="SUPFAM" id="SSF57959">
    <property type="entry name" value="Leucine zipper domain"/>
    <property type="match status" value="1"/>
</dbReference>
<feature type="compositionally biased region" description="Low complexity" evidence="10">
    <location>
        <begin position="72"/>
        <end position="85"/>
    </location>
</feature>
<evidence type="ECO:0000256" key="9">
    <source>
        <dbReference type="SAM" id="Coils"/>
    </source>
</evidence>
<dbReference type="PANTHER" id="PTHR40621">
    <property type="entry name" value="TRANSCRIPTION FACTOR KAPC-RELATED"/>
    <property type="match status" value="1"/>
</dbReference>
<feature type="domain" description="BZIP" evidence="11">
    <location>
        <begin position="144"/>
        <end position="159"/>
    </location>
</feature>
<keyword evidence="9" id="KW-0175">Coiled coil</keyword>
<dbReference type="PANTHER" id="PTHR40621:SF11">
    <property type="entry name" value="TRANSCRIPTION FACTOR KAPC-RELATED"/>
    <property type="match status" value="1"/>
</dbReference>
<proteinExistence type="inferred from homology"/>
<dbReference type="Gene3D" id="1.20.5.170">
    <property type="match status" value="1"/>
</dbReference>
<evidence type="ECO:0000313" key="12">
    <source>
        <dbReference type="EMBL" id="QWW25491.1"/>
    </source>
</evidence>
<dbReference type="AlphaFoldDB" id="A0A8F2W5D8"/>
<comment type="subcellular location">
    <subcellularLocation>
        <location evidence="2">Nucleus</location>
    </subcellularLocation>
</comment>
<comment type="function">
    <text evidence="1">Putative transcription factor.</text>
</comment>
<keyword evidence="7" id="KW-0539">Nucleus</keyword>
<feature type="compositionally biased region" description="Polar residues" evidence="10">
    <location>
        <begin position="48"/>
        <end position="60"/>
    </location>
</feature>
<evidence type="ECO:0000256" key="4">
    <source>
        <dbReference type="ARBA" id="ARBA00023015"/>
    </source>
</evidence>
<evidence type="ECO:0000256" key="1">
    <source>
        <dbReference type="ARBA" id="ARBA00004049"/>
    </source>
</evidence>
<accession>A0A8F2W5D8</accession>
<feature type="compositionally biased region" description="Polar residues" evidence="10">
    <location>
        <begin position="1"/>
        <end position="14"/>
    </location>
</feature>
<dbReference type="GO" id="GO:0090575">
    <property type="term" value="C:RNA polymerase II transcription regulator complex"/>
    <property type="evidence" value="ECO:0007669"/>
    <property type="project" value="TreeGrafter"/>
</dbReference>